<dbReference type="GO" id="GO:0008967">
    <property type="term" value="F:phosphoglycolate phosphatase activity"/>
    <property type="evidence" value="ECO:0007669"/>
    <property type="project" value="UniProtKB-EC"/>
</dbReference>
<dbReference type="Gene3D" id="3.40.50.1000">
    <property type="entry name" value="HAD superfamily/HAD-like"/>
    <property type="match status" value="1"/>
</dbReference>
<comment type="similarity">
    <text evidence="3">Belongs to the HAD-like hydrolase superfamily. CbbY/CbbZ/Gph/YieH family.</text>
</comment>
<comment type="pathway">
    <text evidence="2">Organic acid metabolism; glycolate biosynthesis; glycolate from 2-phosphoglycolate: step 1/1.</text>
</comment>
<dbReference type="InterPro" id="IPR006439">
    <property type="entry name" value="HAD-SF_hydro_IA"/>
</dbReference>
<dbReference type="Gene3D" id="1.10.150.240">
    <property type="entry name" value="Putative phosphatase, domain 2"/>
    <property type="match status" value="1"/>
</dbReference>
<dbReference type="SUPFAM" id="SSF56784">
    <property type="entry name" value="HAD-like"/>
    <property type="match status" value="1"/>
</dbReference>
<protein>
    <recommendedName>
        <fullName evidence="4">phosphoglycolate phosphatase</fullName>
        <ecNumber evidence="4">3.1.3.18</ecNumber>
    </recommendedName>
</protein>
<dbReference type="Pfam" id="PF00702">
    <property type="entry name" value="Hydrolase"/>
    <property type="match status" value="1"/>
</dbReference>
<keyword evidence="6" id="KW-1185">Reference proteome</keyword>
<dbReference type="SFLD" id="SFLDS00003">
    <property type="entry name" value="Haloacid_Dehalogenase"/>
    <property type="match status" value="1"/>
</dbReference>
<dbReference type="PRINTS" id="PR00413">
    <property type="entry name" value="HADHALOGNASE"/>
</dbReference>
<keyword evidence="5" id="KW-0378">Hydrolase</keyword>
<dbReference type="NCBIfam" id="TIGR01549">
    <property type="entry name" value="HAD-SF-IA-v1"/>
    <property type="match status" value="1"/>
</dbReference>
<evidence type="ECO:0000256" key="3">
    <source>
        <dbReference type="ARBA" id="ARBA00006171"/>
    </source>
</evidence>
<evidence type="ECO:0000256" key="2">
    <source>
        <dbReference type="ARBA" id="ARBA00004818"/>
    </source>
</evidence>
<dbReference type="InterPro" id="IPR023214">
    <property type="entry name" value="HAD_sf"/>
</dbReference>
<dbReference type="OrthoDB" id="9797743at2"/>
<dbReference type="EMBL" id="VDMN01000001">
    <property type="protein sequence ID" value="TNM65966.1"/>
    <property type="molecule type" value="Genomic_DNA"/>
</dbReference>
<comment type="caution">
    <text evidence="5">The sequence shown here is derived from an EMBL/GenBank/DDBJ whole genome shotgun (WGS) entry which is preliminary data.</text>
</comment>
<dbReference type="InterPro" id="IPR036412">
    <property type="entry name" value="HAD-like_sf"/>
</dbReference>
<dbReference type="InterPro" id="IPR023198">
    <property type="entry name" value="PGP-like_dom2"/>
</dbReference>
<dbReference type="RefSeq" id="WP_139674777.1">
    <property type="nucleotide sequence ID" value="NZ_VDMN01000001.1"/>
</dbReference>
<sequence>MSSSPAIAGILFDKDGTLIRYDESWGPVNREAARIASAGNSALEPVLLAAGGMDAETGKTKADSLFAAGNSAEIAEGFVGAGSPLDASDLTRELDALFLRAAEFSVPVADLPAVFSDLKARGFKLGIASSDNEKAIRRMAESFGITGHVDFIAGYDSGFGTKPQPGMMLAFCKAVGLQPCHVAMVGDNNHDMHMGRAAGAGLNLAVLTGTGTRETLSALADHCLDDITTLSDVIFAPASPNAASAGE</sequence>
<dbReference type="PANTHER" id="PTHR43434">
    <property type="entry name" value="PHOSPHOGLYCOLATE PHOSPHATASE"/>
    <property type="match status" value="1"/>
</dbReference>
<dbReference type="GO" id="GO:0006281">
    <property type="term" value="P:DNA repair"/>
    <property type="evidence" value="ECO:0007669"/>
    <property type="project" value="TreeGrafter"/>
</dbReference>
<organism evidence="5 6">
    <name type="scientific">Aliirhizobium smilacinae</name>
    <dbReference type="NCBI Taxonomy" id="1395944"/>
    <lineage>
        <taxon>Bacteria</taxon>
        <taxon>Pseudomonadati</taxon>
        <taxon>Pseudomonadota</taxon>
        <taxon>Alphaproteobacteria</taxon>
        <taxon>Hyphomicrobiales</taxon>
        <taxon>Rhizobiaceae</taxon>
        <taxon>Aliirhizobium</taxon>
    </lineage>
</organism>
<evidence type="ECO:0000313" key="5">
    <source>
        <dbReference type="EMBL" id="TNM65966.1"/>
    </source>
</evidence>
<proteinExistence type="inferred from homology"/>
<dbReference type="InterPro" id="IPR050155">
    <property type="entry name" value="HAD-like_hydrolase_sf"/>
</dbReference>
<reference evidence="5 6" key="1">
    <citation type="submission" date="2019-06" db="EMBL/GenBank/DDBJ databases">
        <title>The draft genome of Rhizobium smilacinae PTYR-5.</title>
        <authorList>
            <person name="Liu L."/>
            <person name="Li L."/>
            <person name="Zhang X."/>
        </authorList>
    </citation>
    <scope>NUCLEOTIDE SEQUENCE [LARGE SCALE GENOMIC DNA]</scope>
    <source>
        <strain evidence="5 6">PTYR-5</strain>
    </source>
</reference>
<dbReference type="GO" id="GO:0005829">
    <property type="term" value="C:cytosol"/>
    <property type="evidence" value="ECO:0007669"/>
    <property type="project" value="TreeGrafter"/>
</dbReference>
<dbReference type="Proteomes" id="UP000311605">
    <property type="component" value="Unassembled WGS sequence"/>
</dbReference>
<dbReference type="SFLD" id="SFLDG01129">
    <property type="entry name" value="C1.5:_HAD__Beta-PGM__Phosphata"/>
    <property type="match status" value="1"/>
</dbReference>
<comment type="catalytic activity">
    <reaction evidence="1">
        <text>2-phosphoglycolate + H2O = glycolate + phosphate</text>
        <dbReference type="Rhea" id="RHEA:14369"/>
        <dbReference type="ChEBI" id="CHEBI:15377"/>
        <dbReference type="ChEBI" id="CHEBI:29805"/>
        <dbReference type="ChEBI" id="CHEBI:43474"/>
        <dbReference type="ChEBI" id="CHEBI:58033"/>
        <dbReference type="EC" id="3.1.3.18"/>
    </reaction>
</comment>
<evidence type="ECO:0000256" key="4">
    <source>
        <dbReference type="ARBA" id="ARBA00013078"/>
    </source>
</evidence>
<gene>
    <name evidence="5" type="ORF">FHP24_07010</name>
</gene>
<name>A0A5C4XQU5_9HYPH</name>
<accession>A0A5C4XQU5</accession>
<dbReference type="PANTHER" id="PTHR43434:SF1">
    <property type="entry name" value="PHOSPHOGLYCOLATE PHOSPHATASE"/>
    <property type="match status" value="1"/>
</dbReference>
<evidence type="ECO:0000256" key="1">
    <source>
        <dbReference type="ARBA" id="ARBA00000830"/>
    </source>
</evidence>
<dbReference type="AlphaFoldDB" id="A0A5C4XQU5"/>
<dbReference type="EC" id="3.1.3.18" evidence="4"/>
<evidence type="ECO:0000313" key="6">
    <source>
        <dbReference type="Proteomes" id="UP000311605"/>
    </source>
</evidence>